<dbReference type="InterPro" id="IPR001279">
    <property type="entry name" value="Metallo-B-lactamas"/>
</dbReference>
<dbReference type="RefSeq" id="WP_090289663.1">
    <property type="nucleotide sequence ID" value="NZ_FNCK01000003.1"/>
</dbReference>
<dbReference type="AlphaFoldDB" id="A0A1G7S1L1"/>
<dbReference type="SMART" id="SM00849">
    <property type="entry name" value="Lactamase_B"/>
    <property type="match status" value="1"/>
</dbReference>
<accession>A0A1G7S1L1</accession>
<dbReference type="SUPFAM" id="SSF56281">
    <property type="entry name" value="Metallo-hydrolase/oxidoreductase"/>
    <property type="match status" value="1"/>
</dbReference>
<dbReference type="InterPro" id="IPR052533">
    <property type="entry name" value="WalJ/YycJ-like"/>
</dbReference>
<dbReference type="CDD" id="cd07733">
    <property type="entry name" value="YycJ-like_MBL-fold"/>
    <property type="match status" value="1"/>
</dbReference>
<sequence>MEEAKLDFEQAFDIKYHSQTAREKIEEISAQRTDLSFSILASGSTGNCTYIESGQKRFIVDAGLSGKKIESLFKQIDRDISLVDAIFVTHEHKDHIHGVGVLSRRYNLPVYANKATWKAMDRMIGEIAPENKQYIEPETMLQLGDIDIVSYNVSHDAAHPQFYAFQKGKKQFVMLTDTGYVSERLRSQLKNADAYLIESNHEIELLRYGPYPWSVKQRILSDKGHLSNQDGALAIRDLMGAKTKDIYLGHLSQDNNTKELAMLTMEETLQGYDVDTRNELILHMTDPKEATPIQKL</sequence>
<dbReference type="PANTHER" id="PTHR47619">
    <property type="entry name" value="METALLO-HYDROLASE YYCJ-RELATED"/>
    <property type="match status" value="1"/>
</dbReference>
<dbReference type="InterPro" id="IPR058121">
    <property type="entry name" value="WalJ/YycJ"/>
</dbReference>
<dbReference type="Pfam" id="PF12706">
    <property type="entry name" value="Lactamase_B_2"/>
    <property type="match status" value="1"/>
</dbReference>
<reference evidence="2 3" key="1">
    <citation type="submission" date="2016-10" db="EMBL/GenBank/DDBJ databases">
        <authorList>
            <person name="de Groot N.N."/>
        </authorList>
    </citation>
    <scope>NUCLEOTIDE SEQUENCE [LARGE SCALE GENOMIC DNA]</scope>
    <source>
        <strain evidence="2 3">ATCC BAA-466</strain>
    </source>
</reference>
<evidence type="ECO:0000313" key="2">
    <source>
        <dbReference type="EMBL" id="SDG16883.1"/>
    </source>
</evidence>
<gene>
    <name evidence="2" type="ORF">SAMN05421791_103259</name>
</gene>
<proteinExistence type="predicted"/>
<dbReference type="Gene3D" id="3.60.15.10">
    <property type="entry name" value="Ribonuclease Z/Hydroxyacylglutathione hydrolase-like"/>
    <property type="match status" value="1"/>
</dbReference>
<keyword evidence="3" id="KW-1185">Reference proteome</keyword>
<evidence type="ECO:0000313" key="3">
    <source>
        <dbReference type="Proteomes" id="UP000199708"/>
    </source>
</evidence>
<dbReference type="EMBL" id="FNCK01000003">
    <property type="protein sequence ID" value="SDG16883.1"/>
    <property type="molecule type" value="Genomic_DNA"/>
</dbReference>
<dbReference type="OrthoDB" id="9781189at2"/>
<evidence type="ECO:0000259" key="1">
    <source>
        <dbReference type="SMART" id="SM00849"/>
    </source>
</evidence>
<dbReference type="Proteomes" id="UP000199708">
    <property type="component" value="Unassembled WGS sequence"/>
</dbReference>
<dbReference type="PANTHER" id="PTHR47619:SF1">
    <property type="entry name" value="EXODEOXYRIBONUCLEASE WALJ"/>
    <property type="match status" value="1"/>
</dbReference>
<feature type="domain" description="Metallo-beta-lactamase" evidence="1">
    <location>
        <begin position="45"/>
        <end position="250"/>
    </location>
</feature>
<name>A0A1G7S1L1_9LACT</name>
<organism evidence="2 3">
    <name type="scientific">Facklamia miroungae</name>
    <dbReference type="NCBI Taxonomy" id="120956"/>
    <lineage>
        <taxon>Bacteria</taxon>
        <taxon>Bacillati</taxon>
        <taxon>Bacillota</taxon>
        <taxon>Bacilli</taxon>
        <taxon>Lactobacillales</taxon>
        <taxon>Aerococcaceae</taxon>
        <taxon>Facklamia</taxon>
    </lineage>
</organism>
<dbReference type="STRING" id="120956.SAMN05421791_103259"/>
<protein>
    <submittedName>
        <fullName evidence="2">Phosphoribosyl 1,2-cyclic phosphodiesterase</fullName>
    </submittedName>
</protein>
<dbReference type="InterPro" id="IPR036866">
    <property type="entry name" value="RibonucZ/Hydroxyglut_hydro"/>
</dbReference>